<feature type="region of interest" description="Disordered" evidence="1">
    <location>
        <begin position="1"/>
        <end position="88"/>
    </location>
</feature>
<sequence length="157" mass="16750">MTTSSSSSTTSSSSFTDLEQSFVMSRTCQEQGESSSPAPGTPSRSQPPARSGQRASFYQDGEEEEEEEAPSQPGAQRTQFPEGFEPLRSQAAAASIKLQSSAIVRNPFMSPLLATDDMLQGLPPVHLVVSVTLRCSPFTPPSPHLRLGDPFTPAPPP</sequence>
<feature type="compositionally biased region" description="Polar residues" evidence="1">
    <location>
        <begin position="15"/>
        <end position="56"/>
    </location>
</feature>
<dbReference type="Proteomes" id="UP000287033">
    <property type="component" value="Unassembled WGS sequence"/>
</dbReference>
<comment type="caution">
    <text evidence="2">The sequence shown here is derived from an EMBL/GenBank/DDBJ whole genome shotgun (WGS) entry which is preliminary data.</text>
</comment>
<feature type="compositionally biased region" description="Acidic residues" evidence="1">
    <location>
        <begin position="60"/>
        <end position="69"/>
    </location>
</feature>
<name>A0A401TBW2_CHIPU</name>
<protein>
    <submittedName>
        <fullName evidence="2">Uncharacterized protein</fullName>
    </submittedName>
</protein>
<proteinExistence type="predicted"/>
<reference evidence="2 3" key="1">
    <citation type="journal article" date="2018" name="Nat. Ecol. Evol.">
        <title>Shark genomes provide insights into elasmobranch evolution and the origin of vertebrates.</title>
        <authorList>
            <person name="Hara Y"/>
            <person name="Yamaguchi K"/>
            <person name="Onimaru K"/>
            <person name="Kadota M"/>
            <person name="Koyanagi M"/>
            <person name="Keeley SD"/>
            <person name="Tatsumi K"/>
            <person name="Tanaka K"/>
            <person name="Motone F"/>
            <person name="Kageyama Y"/>
            <person name="Nozu R"/>
            <person name="Adachi N"/>
            <person name="Nishimura O"/>
            <person name="Nakagawa R"/>
            <person name="Tanegashima C"/>
            <person name="Kiyatake I"/>
            <person name="Matsumoto R"/>
            <person name="Murakumo K"/>
            <person name="Nishida K"/>
            <person name="Terakita A"/>
            <person name="Kuratani S"/>
            <person name="Sato K"/>
            <person name="Hyodo S Kuraku.S."/>
        </authorList>
    </citation>
    <scope>NUCLEOTIDE SEQUENCE [LARGE SCALE GENOMIC DNA]</scope>
</reference>
<evidence type="ECO:0000313" key="2">
    <source>
        <dbReference type="EMBL" id="GCC40112.1"/>
    </source>
</evidence>
<keyword evidence="3" id="KW-1185">Reference proteome</keyword>
<evidence type="ECO:0000313" key="3">
    <source>
        <dbReference type="Proteomes" id="UP000287033"/>
    </source>
</evidence>
<dbReference type="EMBL" id="BEZZ01039254">
    <property type="protein sequence ID" value="GCC40112.1"/>
    <property type="molecule type" value="Genomic_DNA"/>
</dbReference>
<organism evidence="2 3">
    <name type="scientific">Chiloscyllium punctatum</name>
    <name type="common">Brownbanded bambooshark</name>
    <name type="synonym">Hemiscyllium punctatum</name>
    <dbReference type="NCBI Taxonomy" id="137246"/>
    <lineage>
        <taxon>Eukaryota</taxon>
        <taxon>Metazoa</taxon>
        <taxon>Chordata</taxon>
        <taxon>Craniata</taxon>
        <taxon>Vertebrata</taxon>
        <taxon>Chondrichthyes</taxon>
        <taxon>Elasmobranchii</taxon>
        <taxon>Galeomorphii</taxon>
        <taxon>Galeoidea</taxon>
        <taxon>Orectolobiformes</taxon>
        <taxon>Hemiscylliidae</taxon>
        <taxon>Chiloscyllium</taxon>
    </lineage>
</organism>
<accession>A0A401TBW2</accession>
<dbReference type="OrthoDB" id="408631at2759"/>
<feature type="compositionally biased region" description="Low complexity" evidence="1">
    <location>
        <begin position="1"/>
        <end position="14"/>
    </location>
</feature>
<dbReference type="AlphaFoldDB" id="A0A401TBW2"/>
<dbReference type="STRING" id="137246.A0A401TBW2"/>
<evidence type="ECO:0000256" key="1">
    <source>
        <dbReference type="SAM" id="MobiDB-lite"/>
    </source>
</evidence>
<gene>
    <name evidence="2" type="ORF">chiPu_0024424</name>
</gene>